<dbReference type="Proteomes" id="UP000230084">
    <property type="component" value="Unassembled WGS sequence"/>
</dbReference>
<proteinExistence type="predicted"/>
<feature type="transmembrane region" description="Helical" evidence="1">
    <location>
        <begin position="46"/>
        <end position="69"/>
    </location>
</feature>
<name>A0A2H0RLE9_9BACT</name>
<keyword evidence="1" id="KW-0812">Transmembrane</keyword>
<dbReference type="EMBL" id="PCYM01000010">
    <property type="protein sequence ID" value="PIR47256.1"/>
    <property type="molecule type" value="Genomic_DNA"/>
</dbReference>
<organism evidence="2 3">
    <name type="scientific">Candidatus Uhrbacteria bacterium CG10_big_fil_rev_8_21_14_0_10_50_16</name>
    <dbReference type="NCBI Taxonomy" id="1975039"/>
    <lineage>
        <taxon>Bacteria</taxon>
        <taxon>Candidatus Uhriibacteriota</taxon>
    </lineage>
</organism>
<sequence length="133" mass="14587">MTAELGTFLVSLTVLWFLVYWIFGGVVFAIISLVRPGKMKRVRFSCLYSIFSAFIAYQAAKLGILWASAATGNIPQSSSLSEAIVVMGGLGFVGILLGLMAGFVVLFIGGWIIMLFSRSQEKTWYDRVTDKGE</sequence>
<gene>
    <name evidence="2" type="ORF">COV06_04185</name>
</gene>
<evidence type="ECO:0000313" key="3">
    <source>
        <dbReference type="Proteomes" id="UP000230084"/>
    </source>
</evidence>
<accession>A0A2H0RLE9</accession>
<reference evidence="2 3" key="1">
    <citation type="submission" date="2017-09" db="EMBL/GenBank/DDBJ databases">
        <title>Depth-based differentiation of microbial function through sediment-hosted aquifers and enrichment of novel symbionts in the deep terrestrial subsurface.</title>
        <authorList>
            <person name="Probst A.J."/>
            <person name="Ladd B."/>
            <person name="Jarett J.K."/>
            <person name="Geller-Mcgrath D.E."/>
            <person name="Sieber C.M."/>
            <person name="Emerson J.B."/>
            <person name="Anantharaman K."/>
            <person name="Thomas B.C."/>
            <person name="Malmstrom R."/>
            <person name="Stieglmeier M."/>
            <person name="Klingl A."/>
            <person name="Woyke T."/>
            <person name="Ryan C.M."/>
            <person name="Banfield J.F."/>
        </authorList>
    </citation>
    <scope>NUCLEOTIDE SEQUENCE [LARGE SCALE GENOMIC DNA]</scope>
    <source>
        <strain evidence="2">CG10_big_fil_rev_8_21_14_0_10_50_16</strain>
    </source>
</reference>
<keyword evidence="1" id="KW-0472">Membrane</keyword>
<evidence type="ECO:0000256" key="1">
    <source>
        <dbReference type="SAM" id="Phobius"/>
    </source>
</evidence>
<dbReference type="AlphaFoldDB" id="A0A2H0RLE9"/>
<keyword evidence="1" id="KW-1133">Transmembrane helix</keyword>
<feature type="transmembrane region" description="Helical" evidence="1">
    <location>
        <begin position="14"/>
        <end position="34"/>
    </location>
</feature>
<feature type="transmembrane region" description="Helical" evidence="1">
    <location>
        <begin position="89"/>
        <end position="117"/>
    </location>
</feature>
<evidence type="ECO:0000313" key="2">
    <source>
        <dbReference type="EMBL" id="PIR47256.1"/>
    </source>
</evidence>
<protein>
    <submittedName>
        <fullName evidence="2">Uncharacterized protein</fullName>
    </submittedName>
</protein>
<comment type="caution">
    <text evidence="2">The sequence shown here is derived from an EMBL/GenBank/DDBJ whole genome shotgun (WGS) entry which is preliminary data.</text>
</comment>